<proteinExistence type="inferred from homology"/>
<keyword evidence="11 16" id="KW-0472">Membrane</keyword>
<accession>A0A2X0N482</accession>
<dbReference type="PANTHER" id="PTHR12726">
    <property type="entry name" value="CERAMIDE GLUCOSYLTRANSFERASE"/>
    <property type="match status" value="1"/>
</dbReference>
<keyword evidence="9 16" id="KW-0812">Transmembrane</keyword>
<dbReference type="PANTHER" id="PTHR12726:SF0">
    <property type="entry name" value="CERAMIDE GLUCOSYLTRANSFERASE"/>
    <property type="match status" value="1"/>
</dbReference>
<evidence type="ECO:0000256" key="2">
    <source>
        <dbReference type="ARBA" id="ARBA00004760"/>
    </source>
</evidence>
<dbReference type="EC" id="2.4.1.80" evidence="5"/>
<dbReference type="UniPathway" id="UPA00222"/>
<evidence type="ECO:0000256" key="6">
    <source>
        <dbReference type="ARBA" id="ARBA00019988"/>
    </source>
</evidence>
<feature type="compositionally biased region" description="Polar residues" evidence="15">
    <location>
        <begin position="78"/>
        <end position="99"/>
    </location>
</feature>
<evidence type="ECO:0000256" key="12">
    <source>
        <dbReference type="ARBA" id="ARBA00031017"/>
    </source>
</evidence>
<name>A0A2X0N482_9BASI</name>
<dbReference type="SUPFAM" id="SSF53448">
    <property type="entry name" value="Nucleotide-diphospho-sugar transferases"/>
    <property type="match status" value="1"/>
</dbReference>
<sequence>MIAFLLRQVLPDLVHFVSADPKLTSSPPRHLHPHLRAIDRLRAYPARSFWCVLTLLPPSSFSKTRYDASSLAPHPHPTNESTKINPNDPNSHQTRSSPSPRGVSILRPLRGLDTNLYSNLESSFLQVASSPFEIIFSVASQHDQSIVIVRALQARYPHVKSSLIIGEQIVGVNPKINNLISSYRAAAYDILWVIDSNVLTSIHTLQNSVHQLHSRGAQGREIGLVHHLPFAIYPDQNLGSRVEQVFLCSTHAKMYLAINYLSVASCVTGKSCLYRKSHLDQAAAKKRADPKKGLVLAEGEGGLAAFGKYLGEDNMIGEALWQELGLRHAMGGDIAGNAVGSMTLGSYLRRRVRWIRVRKYMVVASTLIEPLTECLLLSILAALAFPYLFPSLSAFLIIPLHITLWYTLDILIYNALSRSSPAASTRVASNGPEHDGPGGIAWFKAWWVREALAFPLWAFAMLGNEVGWRDDGKVYRVRRDGSVDLVRDEEESQQWVERGWSWVSNRWGGKKYATLPASDEEST</sequence>
<dbReference type="InterPro" id="IPR029044">
    <property type="entry name" value="Nucleotide-diphossugar_trans"/>
</dbReference>
<feature type="transmembrane region" description="Helical" evidence="16">
    <location>
        <begin position="394"/>
        <end position="416"/>
    </location>
</feature>
<evidence type="ECO:0000256" key="7">
    <source>
        <dbReference type="ARBA" id="ARBA00022676"/>
    </source>
</evidence>
<keyword evidence="18" id="KW-1185">Reference proteome</keyword>
<comment type="similarity">
    <text evidence="4">Belongs to the glycosyltransferase 2 family.</text>
</comment>
<feature type="transmembrane region" description="Helical" evidence="16">
    <location>
        <begin position="360"/>
        <end position="388"/>
    </location>
</feature>
<feature type="region of interest" description="Disordered" evidence="15">
    <location>
        <begin position="66"/>
        <end position="104"/>
    </location>
</feature>
<organism evidence="17 18">
    <name type="scientific">Microbotryum silenes-dioicae</name>
    <dbReference type="NCBI Taxonomy" id="796604"/>
    <lineage>
        <taxon>Eukaryota</taxon>
        <taxon>Fungi</taxon>
        <taxon>Dikarya</taxon>
        <taxon>Basidiomycota</taxon>
        <taxon>Pucciniomycotina</taxon>
        <taxon>Microbotryomycetes</taxon>
        <taxon>Microbotryales</taxon>
        <taxon>Microbotryaceae</taxon>
        <taxon>Microbotryum</taxon>
    </lineage>
</organism>
<protein>
    <recommendedName>
        <fullName evidence="6">Ceramide glucosyltransferase</fullName>
        <ecNumber evidence="5">2.4.1.80</ecNumber>
    </recommendedName>
    <alternativeName>
        <fullName evidence="13">Glucosylceramide synthase</fullName>
    </alternativeName>
    <alternativeName>
        <fullName evidence="14">UDP-glucose ceramide glucosyltransferase</fullName>
    </alternativeName>
    <alternativeName>
        <fullName evidence="12">UDP-glucose:N-acylsphingosine D-glucosyltransferase</fullName>
    </alternativeName>
</protein>
<evidence type="ECO:0000256" key="8">
    <source>
        <dbReference type="ARBA" id="ARBA00022679"/>
    </source>
</evidence>
<evidence type="ECO:0000256" key="16">
    <source>
        <dbReference type="SAM" id="Phobius"/>
    </source>
</evidence>
<gene>
    <name evidence="17" type="primary">BQ5605_C005g03266</name>
    <name evidence="17" type="ORF">BQ5605_C005G03266</name>
</gene>
<dbReference type="AlphaFoldDB" id="A0A2X0N482"/>
<evidence type="ECO:0000256" key="13">
    <source>
        <dbReference type="ARBA" id="ARBA00031543"/>
    </source>
</evidence>
<dbReference type="InterPro" id="IPR025993">
    <property type="entry name" value="Ceramide_glucosylTrfase"/>
</dbReference>
<reference evidence="17 18" key="1">
    <citation type="submission" date="2016-11" db="EMBL/GenBank/DDBJ databases">
        <authorList>
            <person name="Jaros S."/>
            <person name="Januszkiewicz K."/>
            <person name="Wedrychowicz H."/>
        </authorList>
    </citation>
    <scope>NUCLEOTIDE SEQUENCE [LARGE SCALE GENOMIC DNA]</scope>
</reference>
<dbReference type="STRING" id="796604.A0A2X0N482"/>
<comment type="pathway">
    <text evidence="2">Lipid metabolism; sphingolipid metabolism.</text>
</comment>
<comment type="subcellular location">
    <subcellularLocation>
        <location evidence="1">Membrane</location>
        <topology evidence="1">Multi-pass membrane protein</topology>
    </subcellularLocation>
</comment>
<keyword evidence="7" id="KW-0328">Glycosyltransferase</keyword>
<dbReference type="Pfam" id="PF13506">
    <property type="entry name" value="Glyco_transf_21"/>
    <property type="match status" value="1"/>
</dbReference>
<dbReference type="GO" id="GO:0008120">
    <property type="term" value="F:ceramide glucosyltransferase activity"/>
    <property type="evidence" value="ECO:0007669"/>
    <property type="project" value="UniProtKB-EC"/>
</dbReference>
<keyword evidence="8" id="KW-0808">Transferase</keyword>
<comment type="pathway">
    <text evidence="3">Sphingolipid metabolism.</text>
</comment>
<dbReference type="Proteomes" id="UP000249464">
    <property type="component" value="Unassembled WGS sequence"/>
</dbReference>
<evidence type="ECO:0000256" key="4">
    <source>
        <dbReference type="ARBA" id="ARBA00006739"/>
    </source>
</evidence>
<keyword evidence="10 16" id="KW-1133">Transmembrane helix</keyword>
<evidence type="ECO:0000256" key="5">
    <source>
        <dbReference type="ARBA" id="ARBA00012699"/>
    </source>
</evidence>
<evidence type="ECO:0000256" key="14">
    <source>
        <dbReference type="ARBA" id="ARBA00032575"/>
    </source>
</evidence>
<evidence type="ECO:0000313" key="18">
    <source>
        <dbReference type="Proteomes" id="UP000249464"/>
    </source>
</evidence>
<evidence type="ECO:0000256" key="1">
    <source>
        <dbReference type="ARBA" id="ARBA00004141"/>
    </source>
</evidence>
<evidence type="ECO:0000256" key="15">
    <source>
        <dbReference type="SAM" id="MobiDB-lite"/>
    </source>
</evidence>
<dbReference type="GO" id="GO:0006679">
    <property type="term" value="P:glucosylceramide biosynthetic process"/>
    <property type="evidence" value="ECO:0007669"/>
    <property type="project" value="TreeGrafter"/>
</dbReference>
<evidence type="ECO:0000256" key="10">
    <source>
        <dbReference type="ARBA" id="ARBA00022989"/>
    </source>
</evidence>
<evidence type="ECO:0000256" key="11">
    <source>
        <dbReference type="ARBA" id="ARBA00023136"/>
    </source>
</evidence>
<dbReference type="GO" id="GO:0016020">
    <property type="term" value="C:membrane"/>
    <property type="evidence" value="ECO:0007669"/>
    <property type="project" value="UniProtKB-SubCell"/>
</dbReference>
<evidence type="ECO:0000256" key="9">
    <source>
        <dbReference type="ARBA" id="ARBA00022692"/>
    </source>
</evidence>
<dbReference type="EMBL" id="FQNC01000047">
    <property type="protein sequence ID" value="SGY73144.1"/>
    <property type="molecule type" value="Genomic_DNA"/>
</dbReference>
<evidence type="ECO:0000313" key="17">
    <source>
        <dbReference type="EMBL" id="SGY73144.1"/>
    </source>
</evidence>
<evidence type="ECO:0000256" key="3">
    <source>
        <dbReference type="ARBA" id="ARBA00004991"/>
    </source>
</evidence>